<dbReference type="Proteomes" id="UP000050331">
    <property type="component" value="Chromosome"/>
</dbReference>
<dbReference type="AlphaFoldDB" id="A0A0U3NUS8"/>
<accession>A0A0U3NUS8</accession>
<evidence type="ECO:0000313" key="1">
    <source>
        <dbReference type="EMBL" id="ALX50315.1"/>
    </source>
</evidence>
<evidence type="ECO:0000313" key="2">
    <source>
        <dbReference type="Proteomes" id="UP000050331"/>
    </source>
</evidence>
<keyword evidence="2" id="KW-1185">Reference proteome</keyword>
<dbReference type="InterPro" id="IPR013493">
    <property type="entry name" value="CHP02677"/>
</dbReference>
<dbReference type="Pfam" id="PF09660">
    <property type="entry name" value="DUF2397"/>
    <property type="match status" value="1"/>
</dbReference>
<sequence length="99" mass="11884">MRVINMQIQPFKKVQEASYLTANKAWSYRAILRYFYIQHERMREFLFPEEILAHLKDLDGFQEYTEDQLHQDLDQLVKWNTSSAGQVFGRLCEIVAYGY</sequence>
<organism evidence="1 2">
    <name type="scientific">Lentibacillus amyloliquefaciens</name>
    <dbReference type="NCBI Taxonomy" id="1472767"/>
    <lineage>
        <taxon>Bacteria</taxon>
        <taxon>Bacillati</taxon>
        <taxon>Bacillota</taxon>
        <taxon>Bacilli</taxon>
        <taxon>Bacillales</taxon>
        <taxon>Bacillaceae</taxon>
        <taxon>Lentibacillus</taxon>
    </lineage>
</organism>
<name>A0A0U3NUS8_9BACI</name>
<dbReference type="EMBL" id="CP013862">
    <property type="protein sequence ID" value="ALX50315.1"/>
    <property type="molecule type" value="Genomic_DNA"/>
</dbReference>
<gene>
    <name evidence="1" type="ORF">AOX59_18065</name>
</gene>
<protein>
    <submittedName>
        <fullName evidence="1">Uncharacterized protein</fullName>
    </submittedName>
</protein>
<dbReference type="KEGG" id="lao:AOX59_18065"/>
<reference evidence="1 2" key="1">
    <citation type="submission" date="2016-01" db="EMBL/GenBank/DDBJ databases">
        <title>Complete genome sequence of strain Lentibacillus amyloliquefaciens LAM0015T isolated from saline sediment.</title>
        <authorList>
            <person name="Wang J.-L."/>
            <person name="He M.-X."/>
        </authorList>
    </citation>
    <scope>NUCLEOTIDE SEQUENCE [LARGE SCALE GENOMIC DNA]</scope>
    <source>
        <strain evidence="1 2">LAM0015</strain>
    </source>
</reference>
<proteinExistence type="predicted"/>
<dbReference type="STRING" id="1472767.AOX59_18065"/>